<organism evidence="2 3">
    <name type="scientific">Lutzomyia longipalpis</name>
    <name type="common">Sand fly</name>
    <dbReference type="NCBI Taxonomy" id="7200"/>
    <lineage>
        <taxon>Eukaryota</taxon>
        <taxon>Metazoa</taxon>
        <taxon>Ecdysozoa</taxon>
        <taxon>Arthropoda</taxon>
        <taxon>Hexapoda</taxon>
        <taxon>Insecta</taxon>
        <taxon>Pterygota</taxon>
        <taxon>Neoptera</taxon>
        <taxon>Endopterygota</taxon>
        <taxon>Diptera</taxon>
        <taxon>Nematocera</taxon>
        <taxon>Psychodoidea</taxon>
        <taxon>Psychodidae</taxon>
        <taxon>Lutzomyia</taxon>
        <taxon>Lutzomyia</taxon>
    </lineage>
</organism>
<protein>
    <submittedName>
        <fullName evidence="1 2">Uncharacterized protein</fullName>
    </submittedName>
</protein>
<sequence length="126" mass="13909">MAGKTTLEMVLKSGQRDVGTINHGETQYFYTTDNLIMAHAALRLQLQSSHFGGPVPSVGTGLVMRCTADIGNLYQEYTEVELGVPQRDPVPARVTSSRSHCLHSNIRHFISASMVSFFVLRTLSVR</sequence>
<dbReference type="VEuPathDB" id="VectorBase:LLOJ001182"/>
<reference evidence="3" key="1">
    <citation type="submission" date="2012-05" db="EMBL/GenBank/DDBJ databases">
        <title>Whole Genome Assembly of Lutzomyia longipalpis.</title>
        <authorList>
            <person name="Richards S."/>
            <person name="Qu C."/>
            <person name="Dillon R."/>
            <person name="Worley K."/>
            <person name="Scherer S."/>
            <person name="Batterton M."/>
            <person name="Taylor A."/>
            <person name="Hawes A."/>
            <person name="Hernandez B."/>
            <person name="Kovar C."/>
            <person name="Mandapat C."/>
            <person name="Pham C."/>
            <person name="Qu C."/>
            <person name="Jing C."/>
            <person name="Bess C."/>
            <person name="Bandaranaike D."/>
            <person name="Ngo D."/>
            <person name="Ongeri F."/>
            <person name="Arias F."/>
            <person name="Lara F."/>
            <person name="Weissenberger G."/>
            <person name="Kamau G."/>
            <person name="Han H."/>
            <person name="Shen H."/>
            <person name="Dinh H."/>
            <person name="Khalil I."/>
            <person name="Jones J."/>
            <person name="Shafer J."/>
            <person name="Jayaseelan J."/>
            <person name="Quiroz J."/>
            <person name="Blankenburg K."/>
            <person name="Nguyen L."/>
            <person name="Jackson L."/>
            <person name="Francisco L."/>
            <person name="Tang L.-Y."/>
            <person name="Pu L.-L."/>
            <person name="Perales L."/>
            <person name="Lorensuhewa L."/>
            <person name="Munidasa M."/>
            <person name="Coyle M."/>
            <person name="Taylor M."/>
            <person name="Puazo M."/>
            <person name="Firestine M."/>
            <person name="Scheel M."/>
            <person name="Javaid M."/>
            <person name="Wang M."/>
            <person name="Li M."/>
            <person name="Tabassum N."/>
            <person name="Saada N."/>
            <person name="Osuji N."/>
            <person name="Aqrawi P."/>
            <person name="Fu Q."/>
            <person name="Thornton R."/>
            <person name="Raj R."/>
            <person name="Goodspeed R."/>
            <person name="Mata R."/>
            <person name="Najjar R."/>
            <person name="Gubbala S."/>
            <person name="Lee S."/>
            <person name="Denson S."/>
            <person name="Patil S."/>
            <person name="Macmil S."/>
            <person name="Qi S."/>
            <person name="Matskevitch T."/>
            <person name="Palculict T."/>
            <person name="Mathew T."/>
            <person name="Vee V."/>
            <person name="Velamala V."/>
            <person name="Korchina V."/>
            <person name="Cai W."/>
            <person name="Liu W."/>
            <person name="Dai W."/>
            <person name="Zou X."/>
            <person name="Zhu Y."/>
            <person name="Zhang Y."/>
            <person name="Wu Y.-Q."/>
            <person name="Xin Y."/>
            <person name="Nazarath L."/>
            <person name="Kovar C."/>
            <person name="Han Y."/>
            <person name="Muzny D."/>
            <person name="Gibbs R."/>
        </authorList>
    </citation>
    <scope>NUCLEOTIDE SEQUENCE [LARGE SCALE GENOMIC DNA]</scope>
    <source>
        <strain evidence="3">Jacobina</strain>
    </source>
</reference>
<dbReference type="EMBL" id="GITU01010270">
    <property type="protein sequence ID" value="MBC1178973.1"/>
    <property type="molecule type" value="Transcribed_RNA"/>
</dbReference>
<dbReference type="VEuPathDB" id="VectorBase:LLONM1_004217"/>
<name>A0A1B0GHA7_LUTLO</name>
<dbReference type="Proteomes" id="UP000092461">
    <property type="component" value="Unassembled WGS sequence"/>
</dbReference>
<accession>A0A1B0GHA7</accession>
<dbReference type="EMBL" id="AJWK01004359">
    <property type="status" value="NOT_ANNOTATED_CDS"/>
    <property type="molecule type" value="Genomic_DNA"/>
</dbReference>
<reference evidence="2" key="3">
    <citation type="submission" date="2020-05" db="UniProtKB">
        <authorList>
            <consortium name="EnsemblMetazoa"/>
        </authorList>
    </citation>
    <scope>IDENTIFICATION</scope>
    <source>
        <strain evidence="2">Jacobina</strain>
    </source>
</reference>
<dbReference type="AlphaFoldDB" id="A0A1B0GHA7"/>
<evidence type="ECO:0000313" key="3">
    <source>
        <dbReference type="Proteomes" id="UP000092461"/>
    </source>
</evidence>
<proteinExistence type="predicted"/>
<keyword evidence="3" id="KW-1185">Reference proteome</keyword>
<evidence type="ECO:0000313" key="2">
    <source>
        <dbReference type="EnsemblMetazoa" id="LLOJ001182-PA"/>
    </source>
</evidence>
<evidence type="ECO:0000313" key="1">
    <source>
        <dbReference type="EMBL" id="MBC1178973.1"/>
    </source>
</evidence>
<dbReference type="EnsemblMetazoa" id="LLOJ001182-RA">
    <property type="protein sequence ID" value="LLOJ001182-PA"/>
    <property type="gene ID" value="LLOJ001182"/>
</dbReference>
<reference evidence="1" key="2">
    <citation type="journal article" date="2020" name="BMC">
        <title>Leishmania infection induces a limited differential gene expression in the sand fly midgut.</title>
        <authorList>
            <person name="Coutinho-Abreu I.V."/>
            <person name="Serafim T.D."/>
            <person name="Meneses C."/>
            <person name="Kamhawi S."/>
            <person name="Oliveira F."/>
            <person name="Valenzuela J.G."/>
        </authorList>
    </citation>
    <scope>NUCLEOTIDE SEQUENCE</scope>
    <source>
        <strain evidence="1">Jacobina</strain>
        <tissue evidence="1">Midgut</tissue>
    </source>
</reference>